<keyword evidence="3" id="KW-1185">Reference proteome</keyword>
<comment type="caution">
    <text evidence="2">The sequence shown here is derived from an EMBL/GenBank/DDBJ whole genome shotgun (WGS) entry which is preliminary data.</text>
</comment>
<sequence length="503" mass="53977">MPLYIPLGVMSSDDVSARARLERQRILRLNNILRRGNDEQRRQALRMKPLPLPEDPEAVAVPGTAIVDLPNDADSVRGASRGTGAGAFDPLDAVAQRYGGSQYSDEESRATTWGINYSSFMEVLCPNGSSLLESLPLEPRTPPQSLKGSSGVCKKSQFETALSSPKSGLHTRLPSTDVAAAAPDASLSLGRNACVTHAPPSVSFASTSTLSGASAQLASDETYVDAPVTLSSEAASLRAHSVENVLATPLHSISDPASDATRATAATHVNDEDPTSDIFVSAGSFSLAASNRSGRWHSLLQFRRSLSGLSKTSRTDSVRGRRSSSSVANPSPTHSLSQRALQSPSELSWPTSGATSALLTPLTMADGCDLGGRVIFTDRFVRAQSHTALPTMISAFKQYMRSAPTTTLSLPLTHSHTNIYTPYENRPFPPQQKLQSAHQKPNRYHLGVPLRLDNTNKEMENCLAEACQCLRPTFRRIDPADVYGTSHYISGAFIKVKESSTST</sequence>
<dbReference type="VEuPathDB" id="TriTrypDB:LtaPh_3124600"/>
<feature type="compositionally biased region" description="Polar residues" evidence="1">
    <location>
        <begin position="328"/>
        <end position="352"/>
    </location>
</feature>
<evidence type="ECO:0000313" key="2">
    <source>
        <dbReference type="EMBL" id="GET91208.1"/>
    </source>
</evidence>
<protein>
    <submittedName>
        <fullName evidence="2">Uncharacterized protein</fullName>
    </submittedName>
</protein>
<evidence type="ECO:0000256" key="1">
    <source>
        <dbReference type="SAM" id="MobiDB-lite"/>
    </source>
</evidence>
<feature type="region of interest" description="Disordered" evidence="1">
    <location>
        <begin position="311"/>
        <end position="352"/>
    </location>
</feature>
<proteinExistence type="predicted"/>
<dbReference type="EMBL" id="BLBS01000047">
    <property type="protein sequence ID" value="GET91208.1"/>
    <property type="molecule type" value="Genomic_DNA"/>
</dbReference>
<dbReference type="OrthoDB" id="266252at2759"/>
<dbReference type="Proteomes" id="UP000419144">
    <property type="component" value="Unassembled WGS sequence"/>
</dbReference>
<accession>A0A640KPC4</accession>
<evidence type="ECO:0000313" key="3">
    <source>
        <dbReference type="Proteomes" id="UP000419144"/>
    </source>
</evidence>
<organism evidence="2 3">
    <name type="scientific">Leishmania tarentolae</name>
    <name type="common">Sauroleishmania tarentolae</name>
    <dbReference type="NCBI Taxonomy" id="5689"/>
    <lineage>
        <taxon>Eukaryota</taxon>
        <taxon>Discoba</taxon>
        <taxon>Euglenozoa</taxon>
        <taxon>Kinetoplastea</taxon>
        <taxon>Metakinetoplastina</taxon>
        <taxon>Trypanosomatida</taxon>
        <taxon>Trypanosomatidae</taxon>
        <taxon>Leishmaniinae</taxon>
        <taxon>Leishmania</taxon>
        <taxon>lizard Leishmania</taxon>
    </lineage>
</organism>
<reference evidence="2" key="1">
    <citation type="submission" date="2019-11" db="EMBL/GenBank/DDBJ databases">
        <title>Leishmania tarentolae CDS.</title>
        <authorList>
            <person name="Goto Y."/>
            <person name="Yamagishi J."/>
        </authorList>
    </citation>
    <scope>NUCLEOTIDE SEQUENCE [LARGE SCALE GENOMIC DNA]</scope>
    <source>
        <strain evidence="2">Parrot Tar II</strain>
    </source>
</reference>
<feature type="region of interest" description="Disordered" evidence="1">
    <location>
        <begin position="252"/>
        <end position="273"/>
    </location>
</feature>
<name>A0A640KPC4_LEITA</name>
<dbReference type="AlphaFoldDB" id="A0A640KPC4"/>
<gene>
    <name evidence="2" type="ORF">LtaPh_3124600</name>
</gene>